<evidence type="ECO:0000259" key="1">
    <source>
        <dbReference type="Pfam" id="PF05239"/>
    </source>
</evidence>
<sequence>MRICELREKEVINTCDCKVLGCVVDIDFDLCSGQIEAIIVPGPGKVCGIFGVDSEYIIPFACIRKIGPDIILVEIQKEKFLKKI</sequence>
<dbReference type="PANTHER" id="PTHR40061">
    <property type="entry name" value="SPORULATION PROTEIN YLMC-RELATED"/>
    <property type="match status" value="1"/>
</dbReference>
<accession>A0ABR7G9Y7</accession>
<feature type="domain" description="PRC-barrel" evidence="1">
    <location>
        <begin position="1"/>
        <end position="78"/>
    </location>
</feature>
<reference evidence="2 3" key="1">
    <citation type="submission" date="2020-08" db="EMBL/GenBank/DDBJ databases">
        <title>Genome public.</title>
        <authorList>
            <person name="Liu C."/>
            <person name="Sun Q."/>
        </authorList>
    </citation>
    <scope>NUCLEOTIDE SEQUENCE [LARGE SCALE GENOMIC DNA]</scope>
    <source>
        <strain evidence="2 3">NSJ-13</strain>
    </source>
</reference>
<evidence type="ECO:0000313" key="3">
    <source>
        <dbReference type="Proteomes" id="UP000631576"/>
    </source>
</evidence>
<dbReference type="InterPro" id="IPR027275">
    <property type="entry name" value="PRC-brl_dom"/>
</dbReference>
<dbReference type="InterPro" id="IPR014238">
    <property type="entry name" value="Spore_YlmC/YmxH"/>
</dbReference>
<dbReference type="SUPFAM" id="SSF50346">
    <property type="entry name" value="PRC-barrel domain"/>
    <property type="match status" value="1"/>
</dbReference>
<dbReference type="PANTHER" id="PTHR40061:SF1">
    <property type="entry name" value="SPORULATION PROTEIN YLMC-RELATED"/>
    <property type="match status" value="1"/>
</dbReference>
<name>A0ABR7G9Y7_9FIRM</name>
<dbReference type="Gene3D" id="2.30.30.240">
    <property type="entry name" value="PRC-barrel domain"/>
    <property type="match status" value="1"/>
</dbReference>
<comment type="caution">
    <text evidence="2">The sequence shown here is derived from an EMBL/GenBank/DDBJ whole genome shotgun (WGS) entry which is preliminary data.</text>
</comment>
<gene>
    <name evidence="2" type="ORF">H8S40_11810</name>
</gene>
<dbReference type="Pfam" id="PF05239">
    <property type="entry name" value="PRC"/>
    <property type="match status" value="1"/>
</dbReference>
<proteinExistence type="predicted"/>
<evidence type="ECO:0000313" key="2">
    <source>
        <dbReference type="EMBL" id="MBC5684237.1"/>
    </source>
</evidence>
<dbReference type="InterPro" id="IPR011033">
    <property type="entry name" value="PRC_barrel-like_sf"/>
</dbReference>
<keyword evidence="3" id="KW-1185">Reference proteome</keyword>
<dbReference type="NCBIfam" id="TIGR02888">
    <property type="entry name" value="spore_YlmC_YmxH"/>
    <property type="match status" value="1"/>
</dbReference>
<dbReference type="Proteomes" id="UP000631576">
    <property type="component" value="Unassembled WGS sequence"/>
</dbReference>
<organism evidence="2 3">
    <name type="scientific">Ruminococcus hominis</name>
    <dbReference type="NCBI Taxonomy" id="2763065"/>
    <lineage>
        <taxon>Bacteria</taxon>
        <taxon>Bacillati</taxon>
        <taxon>Bacillota</taxon>
        <taxon>Clostridia</taxon>
        <taxon>Eubacteriales</taxon>
        <taxon>Oscillospiraceae</taxon>
        <taxon>Ruminococcus</taxon>
    </lineage>
</organism>
<dbReference type="EMBL" id="JACOPE010000001">
    <property type="protein sequence ID" value="MBC5684237.1"/>
    <property type="molecule type" value="Genomic_DNA"/>
</dbReference>
<dbReference type="RefSeq" id="WP_022075833.1">
    <property type="nucleotide sequence ID" value="NZ_JACOPE010000001.1"/>
</dbReference>
<protein>
    <submittedName>
        <fullName evidence="2">YlmC/YmxH family sporulation protein</fullName>
    </submittedName>
</protein>